<gene>
    <name evidence="1" type="primary">WBGene00106069</name>
</gene>
<sequence length="330" mass="37670">MVAEKDHRLFEIFAAIEIANIVLSFFTNIFLILIVIKAAKELGNYRFLLLAFAINDIWFPLVHLLTLPIICSYRDAFIMFSNGILTSKFSICLFAATFSQTMPIFAHLFIYRLVALKWPTFAHFYSFWNTFVVVLSTVLFQLALWFANCWFNYDSDDVLQRYVKPFLDEEFPGGVTGLGHIGTLYYNERGLRTSAVLTTMGFNGIMLVWFTVILVCTVLTVRCFRNSDGKLASKTRCLQKQLFKTLIIQMAVPVICVYLPCAGIINCPMLFRISVFPNLVSALVTFFPVVDAVLTLVCVKVFRDKIRSVCRRIRHLNFDRSSSVQVTGNA</sequence>
<evidence type="ECO:0000313" key="2">
    <source>
        <dbReference type="Proteomes" id="UP000005239"/>
    </source>
</evidence>
<dbReference type="SUPFAM" id="SSF81321">
    <property type="entry name" value="Family A G protein-coupled receptor-like"/>
    <property type="match status" value="1"/>
</dbReference>
<accession>A0A8R1UB85</accession>
<dbReference type="PANTHER" id="PTHR22943">
    <property type="entry name" value="7-TRANSMEMBRANE DOMAIN RECEPTOR C.ELEGANS"/>
    <property type="match status" value="1"/>
</dbReference>
<dbReference type="OrthoDB" id="5841089at2759"/>
<dbReference type="Gene3D" id="1.20.1070.10">
    <property type="entry name" value="Rhodopsin 7-helix transmembrane proteins"/>
    <property type="match status" value="1"/>
</dbReference>
<dbReference type="PANTHER" id="PTHR22943:SF248">
    <property type="entry name" value="SEVEN TM RECEPTOR"/>
    <property type="match status" value="1"/>
</dbReference>
<accession>A0A2A6CLR9</accession>
<reference evidence="2" key="1">
    <citation type="journal article" date="2008" name="Nat. Genet.">
        <title>The Pristionchus pacificus genome provides a unique perspective on nematode lifestyle and parasitism.</title>
        <authorList>
            <person name="Dieterich C."/>
            <person name="Clifton S.W."/>
            <person name="Schuster L.N."/>
            <person name="Chinwalla A."/>
            <person name="Delehaunty K."/>
            <person name="Dinkelacker I."/>
            <person name="Fulton L."/>
            <person name="Fulton R."/>
            <person name="Godfrey J."/>
            <person name="Minx P."/>
            <person name="Mitreva M."/>
            <person name="Roeseler W."/>
            <person name="Tian H."/>
            <person name="Witte H."/>
            <person name="Yang S.P."/>
            <person name="Wilson R.K."/>
            <person name="Sommer R.J."/>
        </authorList>
    </citation>
    <scope>NUCLEOTIDE SEQUENCE [LARGE SCALE GENOMIC DNA]</scope>
    <source>
        <strain evidence="2">PS312</strain>
    </source>
</reference>
<dbReference type="InterPro" id="IPR019428">
    <property type="entry name" value="7TM_GPCR_serpentine_rcpt_Str"/>
</dbReference>
<organism evidence="1 2">
    <name type="scientific">Pristionchus pacificus</name>
    <name type="common">Parasitic nematode worm</name>
    <dbReference type="NCBI Taxonomy" id="54126"/>
    <lineage>
        <taxon>Eukaryota</taxon>
        <taxon>Metazoa</taxon>
        <taxon>Ecdysozoa</taxon>
        <taxon>Nematoda</taxon>
        <taxon>Chromadorea</taxon>
        <taxon>Rhabditida</taxon>
        <taxon>Rhabditina</taxon>
        <taxon>Diplogasteromorpha</taxon>
        <taxon>Diplogasteroidea</taxon>
        <taxon>Neodiplogasteridae</taxon>
        <taxon>Pristionchus</taxon>
    </lineage>
</organism>
<name>A0A2A6CLR9_PRIPA</name>
<protein>
    <submittedName>
        <fullName evidence="1">G protein-coupled receptor</fullName>
    </submittedName>
</protein>
<keyword evidence="2" id="KW-1185">Reference proteome</keyword>
<dbReference type="AlphaFoldDB" id="A0A2A6CLR9"/>
<reference evidence="1" key="2">
    <citation type="submission" date="2022-06" db="UniProtKB">
        <authorList>
            <consortium name="EnsemblMetazoa"/>
        </authorList>
    </citation>
    <scope>IDENTIFICATION</scope>
    <source>
        <strain evidence="1">PS312</strain>
    </source>
</reference>
<dbReference type="EnsemblMetazoa" id="PPA16515.1">
    <property type="protein sequence ID" value="PPA16515.1"/>
    <property type="gene ID" value="WBGene00106069"/>
</dbReference>
<evidence type="ECO:0000313" key="1">
    <source>
        <dbReference type="EnsemblMetazoa" id="PPA16515.1"/>
    </source>
</evidence>
<proteinExistence type="predicted"/>
<dbReference type="Pfam" id="PF10326">
    <property type="entry name" value="7TM_GPCR_Str"/>
    <property type="match status" value="1"/>
</dbReference>
<dbReference type="Proteomes" id="UP000005239">
    <property type="component" value="Unassembled WGS sequence"/>
</dbReference>